<dbReference type="Proteomes" id="UP000226338">
    <property type="component" value="Segment"/>
</dbReference>
<evidence type="ECO:0000313" key="1">
    <source>
        <dbReference type="EMBL" id="ANT40053.1"/>
    </source>
</evidence>
<organism evidence="1 2">
    <name type="scientific">Bacillus phage BMBtpLA3</name>
    <dbReference type="NCBI Taxonomy" id="1868824"/>
    <lineage>
        <taxon>Viruses</taxon>
        <taxon>Duplodnaviria</taxon>
        <taxon>Heunggongvirae</taxon>
        <taxon>Uroviricota</taxon>
        <taxon>Caudoviricetes</taxon>
        <taxon>Lwoffvirus</taxon>
        <taxon>Lwoffvirus TP21</taxon>
    </lineage>
</organism>
<accession>A0A1B1P7F9</accession>
<proteinExistence type="predicted"/>
<dbReference type="EMBL" id="KX190834">
    <property type="protein sequence ID" value="ANT40053.1"/>
    <property type="molecule type" value="Genomic_DNA"/>
</dbReference>
<evidence type="ECO:0000313" key="2">
    <source>
        <dbReference type="Proteomes" id="UP000226338"/>
    </source>
</evidence>
<protein>
    <submittedName>
        <fullName evidence="1">Uncharacterized protein</fullName>
    </submittedName>
</protein>
<name>A0A1B1P7F9_9CAUD</name>
<reference evidence="1 2" key="1">
    <citation type="submission" date="2016-05" db="EMBL/GenBank/DDBJ databases">
        <title>Undiscovered low abundance phages are ubiquitous in bacterial genomes.</title>
        <authorList>
            <person name="Dong Z."/>
            <person name="Liu H."/>
            <person name="Zheng J."/>
            <person name="Peng D."/>
        </authorList>
    </citation>
    <scope>NUCLEOTIDE SEQUENCE [LARGE SCALE GENOMIC DNA]</scope>
</reference>
<sequence length="50" mass="5759">MWLSTSLICPSCKGHLFLMHSDNEIHLECDTIACDYSKMIDIQEVIDNDE</sequence>
<gene>
    <name evidence="1" type="ORF">BMBtpLA3_18</name>
</gene>